<dbReference type="EMBL" id="SMFY01000002">
    <property type="protein sequence ID" value="TCK28190.1"/>
    <property type="molecule type" value="Genomic_DNA"/>
</dbReference>
<proteinExistence type="predicted"/>
<reference evidence="1 2" key="1">
    <citation type="submission" date="2019-03" db="EMBL/GenBank/DDBJ databases">
        <title>Genomic Encyclopedia of Type Strains, Phase IV (KMG-IV): sequencing the most valuable type-strain genomes for metagenomic binning, comparative biology and taxonomic classification.</title>
        <authorList>
            <person name="Goeker M."/>
        </authorList>
    </citation>
    <scope>NUCLEOTIDE SEQUENCE [LARGE SCALE GENOMIC DNA]</scope>
    <source>
        <strain evidence="1 2">DSM 101</strain>
    </source>
</reference>
<comment type="caution">
    <text evidence="1">The sequence shown here is derived from an EMBL/GenBank/DDBJ whole genome shotgun (WGS) entry which is preliminary data.</text>
</comment>
<accession>A0A4R1I4A5</accession>
<dbReference type="RefSeq" id="WP_131835361.1">
    <property type="nucleotide sequence ID" value="NZ_SMFY01000002.1"/>
</dbReference>
<keyword evidence="2" id="KW-1185">Reference proteome</keyword>
<protein>
    <submittedName>
        <fullName evidence="1">Uncharacterized protein</fullName>
    </submittedName>
</protein>
<dbReference type="Proteomes" id="UP000295030">
    <property type="component" value="Unassembled WGS sequence"/>
</dbReference>
<gene>
    <name evidence="1" type="ORF">EV667_2189</name>
</gene>
<name>A0A4R1I4A5_ANCAQ</name>
<dbReference type="AlphaFoldDB" id="A0A4R1I4A5"/>
<evidence type="ECO:0000313" key="2">
    <source>
        <dbReference type="Proteomes" id="UP000295030"/>
    </source>
</evidence>
<organism evidence="1 2">
    <name type="scientific">Ancylobacter aquaticus</name>
    <dbReference type="NCBI Taxonomy" id="100"/>
    <lineage>
        <taxon>Bacteria</taxon>
        <taxon>Pseudomonadati</taxon>
        <taxon>Pseudomonadota</taxon>
        <taxon>Alphaproteobacteria</taxon>
        <taxon>Hyphomicrobiales</taxon>
        <taxon>Xanthobacteraceae</taxon>
        <taxon>Ancylobacter</taxon>
    </lineage>
</organism>
<evidence type="ECO:0000313" key="1">
    <source>
        <dbReference type="EMBL" id="TCK28190.1"/>
    </source>
</evidence>
<dbReference type="OrthoDB" id="8366933at2"/>
<sequence length="140" mass="15232">MIWRVTTLMSLALLAGWAGWQVSDRSPPVVVYSAKPEGPATAGGPLRISYTLNRLRQCDTIVDRMVVDSRQTRFILDPLIFATGAGPIGQEQYVSVVNVPAEAAPGPAIYRTTSRFTCSPINALWPIYAPSREIGFVIAP</sequence>